<feature type="region of interest" description="Disordered" evidence="1">
    <location>
        <begin position="245"/>
        <end position="266"/>
    </location>
</feature>
<dbReference type="Gramene" id="Tc01v2_t010820.1">
    <property type="protein sequence ID" value="Tc01v2_p010820.1"/>
    <property type="gene ID" value="Tc01v2_g010820"/>
</dbReference>
<accession>A0AB32W4P8</accession>
<organism evidence="2 3">
    <name type="scientific">Theobroma cacao</name>
    <name type="common">Cacao</name>
    <name type="synonym">Cocoa</name>
    <dbReference type="NCBI Taxonomy" id="3641"/>
    <lineage>
        <taxon>Eukaryota</taxon>
        <taxon>Viridiplantae</taxon>
        <taxon>Streptophyta</taxon>
        <taxon>Embryophyta</taxon>
        <taxon>Tracheophyta</taxon>
        <taxon>Spermatophyta</taxon>
        <taxon>Magnoliopsida</taxon>
        <taxon>eudicotyledons</taxon>
        <taxon>Gunneridae</taxon>
        <taxon>Pentapetalae</taxon>
        <taxon>rosids</taxon>
        <taxon>malvids</taxon>
        <taxon>Malvales</taxon>
        <taxon>Malvaceae</taxon>
        <taxon>Byttnerioideae</taxon>
        <taxon>Theobroma</taxon>
    </lineage>
</organism>
<dbReference type="AlphaFoldDB" id="A0AB32W4P8"/>
<evidence type="ECO:0000313" key="2">
    <source>
        <dbReference type="Proteomes" id="UP000694886"/>
    </source>
</evidence>
<gene>
    <name evidence="3" type="primary">LOC18611815</name>
</gene>
<reference evidence="3" key="2">
    <citation type="submission" date="2025-08" db="UniProtKB">
        <authorList>
            <consortium name="RefSeq"/>
        </authorList>
    </citation>
    <scope>IDENTIFICATION</scope>
</reference>
<dbReference type="PANTHER" id="PTHR31579">
    <property type="entry name" value="OS03G0796600 PROTEIN"/>
    <property type="match status" value="1"/>
</dbReference>
<dbReference type="Proteomes" id="UP000694886">
    <property type="component" value="Chromosome 1"/>
</dbReference>
<evidence type="ECO:0000256" key="1">
    <source>
        <dbReference type="SAM" id="MobiDB-lite"/>
    </source>
</evidence>
<dbReference type="NCBIfam" id="TIGR01615">
    <property type="entry name" value="A_thal_3542"/>
    <property type="match status" value="1"/>
</dbReference>
<name>A0AB32W4P8_THECC</name>
<dbReference type="RefSeq" id="XP_017972525.1">
    <property type="nucleotide sequence ID" value="XM_018117036.1"/>
</dbReference>
<dbReference type="KEGG" id="tcc:18611815"/>
<dbReference type="Pfam" id="PF04720">
    <property type="entry name" value="PDDEXK_6"/>
    <property type="match status" value="1"/>
</dbReference>
<dbReference type="InterPro" id="IPR006502">
    <property type="entry name" value="PDDEXK-like"/>
</dbReference>
<feature type="compositionally biased region" description="Basic and acidic residues" evidence="1">
    <location>
        <begin position="250"/>
        <end position="259"/>
    </location>
</feature>
<proteinExistence type="predicted"/>
<evidence type="ECO:0000313" key="3">
    <source>
        <dbReference type="RefSeq" id="XP_017972525.1"/>
    </source>
</evidence>
<dbReference type="PANTHER" id="PTHR31579:SF34">
    <property type="entry name" value="T14N5.3 PROTEIN"/>
    <property type="match status" value="1"/>
</dbReference>
<reference evidence="2" key="1">
    <citation type="journal article" date="1997" name="Nucleic Acids Res.">
        <title>tRNAscan-SE: a program for improved detection of transfer RNA genes in genomic sequence.</title>
        <authorList>
            <person name="Lowe T.M."/>
            <person name="Eddy S.R."/>
        </authorList>
    </citation>
    <scope>NUCLEOTIDE SEQUENCE [LARGE SCALE GENOMIC DNA]</scope>
    <source>
        <strain evidence="2">r\B97-61/B2</strain>
    </source>
</reference>
<sequence>MTESETENISHIPLQRHQHREIDRQQMGSLKEEELVQMVQDYIESESPSPIFPDFSNRHLPSFNHLSEHSALQEILRTRTETEREVLEHALKHIKGKRDVHKTSGLKKWLAMRLKMNGFNASFCQTSWATSLGLSWCKNFPRDYEYIAIVVENENGTDTVRLIVDIDFKSQFELARPTPTYKELTDALPSIFVGSEEKLNKIISVLCSAAKQSFREAGLHVPPWRTSTYMKSKWLSGGHKVAANNAGLGRENREEETKGGAHSFSKWAPPMVKAKRRDLGGGGSALSSQFSSMGINCC</sequence>
<dbReference type="GeneID" id="18611815"/>
<protein>
    <submittedName>
        <fullName evidence="3">Uncharacterized protein LOC18611815</fullName>
    </submittedName>
</protein>